<evidence type="ECO:0000313" key="4">
    <source>
        <dbReference type="Proteomes" id="UP000321577"/>
    </source>
</evidence>
<sequence>MQTLIFVVTPEMSEVLQRYMPEETPEAPRLKDEALLHKMGIPFPEGAEVIKHGRTANQLIVRNTPENLALIQQLVDALKSEAEGGEKANTLAPMIDKLHHPDAGSTNGPSLVFMLLITSAMLVIGLGVVWLLLKQRSDKTKLKASGSMAMLAILSALMLTPAVASAAEAVPAQPDPAPHTVIVPYDATKLPAEQKAQRLYLPYESFQKLWQQAKENRRPEVVPADEHAFEILSALHEVRVEDRGLVIESKIEAVLRGHWTRLPLPYMSGKTALLVGEVQVDGKAAALNDGAVVLEDPGVHQIHLTATLALERDWKKAELQVPPAVGALLAVHTPKSDGWLRINGQFASAVEEKDAGRVFTTGISAQNQLVLERSARGLDRGEGPVTSARVSATLTLREHQREALETRIVYEFPGSTRRRVSFTIDTAEQELSTVNAELQREAVPVESMAVRQEGTLRLHEVTFAREVTDQVELVLSTLGKKPGQAVIAPQAEAQRVQEVLSILHDETMELKAQPTATQRRVQATAVEGLTAMAYEQSAHAPLAITVTQRAQLTRATVDYVFQLSPQKIELIAALSLQRRIGKWNHLRVTLPPGGYEVQGVTGPALLGWQHEGADLFLHLTPDVAQMDARLVVHLARTVAQPAVSWTLEPLGLTGFEKVTGRVLVTAHAASEVRLPALSPGLKEVDATVLDSVIAIAPPIEKKRALEFEDHAWKLAVPLTPQVARFVAEGVALVLVSDAGVRLSQQIGVQVTQGALRQATVRLPASLPEAVVTGPQLRELRSRVEGAVRIYDCTFQSDVLDRAELTFDHDLPLGATLDVPFANVDAAERITRYFVTDNVSAREASVAEKTGIESVSKEAMPYLPADLARPQFYRSTGAGTLKLAFQQLTATEANAALVTLADITTVLRADGERWDTIQYSLLNRTLQFLPVKLSGSSELMSASVNGEPVRADEEKRADGVVKLIPLIQTKPGHRALEVRLVCRVKSSGDVPAKAPKLDDPELPGLSVERTTWSVWTPKGMVVHDFDGNMEEVDEEGRDLQKLEGMLSELGDVNRELASGKLSYDDAKDAYSRANRLADQVSRAKEAVINRASKFGSALLGKDRYEKKPSASRKDYAEDEMDQEVTKQRDLLDKNWSGYVGKTSKSEPSAKPTLKPKTDWNANYAIKGDEGTLKFNNTFTGNTIVANGGAVLNDNVIVSNGFFGNGTAQQSIAGNGGFVANNAQSSLVQNGSNTIALGNARANNLSSPRYVDMNEPALGVGNKGEKKSQREMQQGTLSGTGAVSSAGSTATLGGIAVPVPPEGLQHLRNEKRRILAEEFPKAAPAPAPATSPAAGVAPMEGFAYNGAAMSSSGRLQVVPPPPPGVINVDPFGSAPAPALAPAAAADPFAAPALRSPSLPDAPASELASRTRARADSALDKSSLSEDDMRRLQAQTAEFLRPTGRRSLLVEIPEDGEVRHFTKLKDHAVLDLDLRRTWKPGTASHLIWLAFALAAWAVSMRWKRVA</sequence>
<gene>
    <name evidence="3" type="ORF">BGE01nite_12170</name>
</gene>
<feature type="compositionally biased region" description="Low complexity" evidence="1">
    <location>
        <begin position="1273"/>
        <end position="1283"/>
    </location>
</feature>
<dbReference type="OrthoDB" id="178254at2"/>
<keyword evidence="2" id="KW-0812">Transmembrane</keyword>
<dbReference type="Proteomes" id="UP000321577">
    <property type="component" value="Unassembled WGS sequence"/>
</dbReference>
<evidence type="ECO:0000256" key="2">
    <source>
        <dbReference type="SAM" id="Phobius"/>
    </source>
</evidence>
<dbReference type="EMBL" id="BKAG01000006">
    <property type="protein sequence ID" value="GEP41926.1"/>
    <property type="molecule type" value="Genomic_DNA"/>
</dbReference>
<keyword evidence="2" id="KW-0472">Membrane</keyword>
<dbReference type="RefSeq" id="WP_146849470.1">
    <property type="nucleotide sequence ID" value="NZ_BKAG01000006.1"/>
</dbReference>
<keyword evidence="2" id="KW-1133">Transmembrane helix</keyword>
<feature type="transmembrane region" description="Helical" evidence="2">
    <location>
        <begin position="145"/>
        <end position="164"/>
    </location>
</feature>
<evidence type="ECO:0000256" key="1">
    <source>
        <dbReference type="SAM" id="MobiDB-lite"/>
    </source>
</evidence>
<proteinExistence type="predicted"/>
<organism evidence="3 4">
    <name type="scientific">Brevifollis gellanilyticus</name>
    <dbReference type="NCBI Taxonomy" id="748831"/>
    <lineage>
        <taxon>Bacteria</taxon>
        <taxon>Pseudomonadati</taxon>
        <taxon>Verrucomicrobiota</taxon>
        <taxon>Verrucomicrobiia</taxon>
        <taxon>Verrucomicrobiales</taxon>
        <taxon>Verrucomicrobiaceae</taxon>
    </lineage>
</organism>
<reference evidence="3 4" key="1">
    <citation type="submission" date="2019-07" db="EMBL/GenBank/DDBJ databases">
        <title>Whole genome shotgun sequence of Brevifollis gellanilyticus NBRC 108608.</title>
        <authorList>
            <person name="Hosoyama A."/>
            <person name="Uohara A."/>
            <person name="Ohji S."/>
            <person name="Ichikawa N."/>
        </authorList>
    </citation>
    <scope>NUCLEOTIDE SEQUENCE [LARGE SCALE GENOMIC DNA]</scope>
    <source>
        <strain evidence="3 4">NBRC 108608</strain>
    </source>
</reference>
<feature type="compositionally biased region" description="Basic and acidic residues" evidence="1">
    <location>
        <begin position="1410"/>
        <end position="1423"/>
    </location>
</feature>
<accession>A0A512M5D1</accession>
<evidence type="ECO:0000313" key="3">
    <source>
        <dbReference type="EMBL" id="GEP41926.1"/>
    </source>
</evidence>
<comment type="caution">
    <text evidence="3">The sequence shown here is derived from an EMBL/GenBank/DDBJ whole genome shotgun (WGS) entry which is preliminary data.</text>
</comment>
<feature type="transmembrane region" description="Helical" evidence="2">
    <location>
        <begin position="111"/>
        <end position="133"/>
    </location>
</feature>
<feature type="region of interest" description="Disordered" evidence="1">
    <location>
        <begin position="1258"/>
        <end position="1283"/>
    </location>
</feature>
<name>A0A512M5D1_9BACT</name>
<keyword evidence="4" id="KW-1185">Reference proteome</keyword>
<protein>
    <submittedName>
        <fullName evidence="3">Uncharacterized protein</fullName>
    </submittedName>
</protein>
<feature type="region of interest" description="Disordered" evidence="1">
    <location>
        <begin position="1389"/>
        <end position="1423"/>
    </location>
</feature>